<evidence type="ECO:0000259" key="6">
    <source>
        <dbReference type="Pfam" id="PF03328"/>
    </source>
</evidence>
<evidence type="ECO:0000256" key="4">
    <source>
        <dbReference type="PIRSR" id="PIRSR015582-1"/>
    </source>
</evidence>
<proteinExistence type="predicted"/>
<dbReference type="KEGG" id="sals:SLNWT_0075"/>
<feature type="binding site" evidence="5">
    <location>
        <position position="163"/>
    </location>
    <ligand>
        <name>Mg(2+)</name>
        <dbReference type="ChEBI" id="CHEBI:18420"/>
    </ligand>
</feature>
<dbReference type="InterPro" id="IPR015813">
    <property type="entry name" value="Pyrv/PenolPyrv_kinase-like_dom"/>
</dbReference>
<dbReference type="EMBL" id="CP010519">
    <property type="protein sequence ID" value="AJE80451.1"/>
    <property type="molecule type" value="Genomic_DNA"/>
</dbReference>
<dbReference type="InterPro" id="IPR040442">
    <property type="entry name" value="Pyrv_kinase-like_dom_sf"/>
</dbReference>
<evidence type="ECO:0000256" key="1">
    <source>
        <dbReference type="ARBA" id="ARBA00001946"/>
    </source>
</evidence>
<dbReference type="Pfam" id="PF03328">
    <property type="entry name" value="HpcH_HpaI"/>
    <property type="match status" value="1"/>
</dbReference>
<feature type="binding site" evidence="4">
    <location>
        <position position="136"/>
    </location>
    <ligand>
        <name>substrate</name>
    </ligand>
</feature>
<feature type="domain" description="HpcH/HpaI aldolase/citrate lyase" evidence="6">
    <location>
        <begin position="11"/>
        <end position="231"/>
    </location>
</feature>
<evidence type="ECO:0000313" key="8">
    <source>
        <dbReference type="Proteomes" id="UP000031523"/>
    </source>
</evidence>
<sequence length="295" mass="31038">MDERLAHAPRRSCLSVPGSDRRKIEKAAARGADEIVLDLEDSVAPAHKAAARDQVTAWLADIGDHPGRISVRVNAPGTPWCVADVEACAAAPRQQLSLVLPKVESAGDLAFVDRLLDGAEAAADRTVPLTVQALIETAAGLAHLDEIVTASSRLRAVVLGYADLAGSLGRTRRSAPDTWLPAQHQLLVAARTAGIAAVDGPFLGTGTGEDFQQSVRTAADLGFDGKWVIHPAQIKDVVAAFTPDEEELAEARGVLETLRKAHRRGAGAVALGDRMLDEALAVSARRTLTRAGVEA</sequence>
<accession>A0A0B5ENQ6</accession>
<comment type="cofactor">
    <cofactor evidence="1">
        <name>Mg(2+)</name>
        <dbReference type="ChEBI" id="CHEBI:18420"/>
    </cofactor>
</comment>
<dbReference type="Proteomes" id="UP000031523">
    <property type="component" value="Chromosome"/>
</dbReference>
<dbReference type="AlphaFoldDB" id="A0A0B5ENQ6"/>
<dbReference type="GO" id="GO:0000287">
    <property type="term" value="F:magnesium ion binding"/>
    <property type="evidence" value="ECO:0007669"/>
    <property type="project" value="TreeGrafter"/>
</dbReference>
<evidence type="ECO:0000313" key="7">
    <source>
        <dbReference type="EMBL" id="AJE80451.1"/>
    </source>
</evidence>
<protein>
    <submittedName>
        <fullName evidence="7">Citrate (Pro-3S)-lyase</fullName>
    </submittedName>
</protein>
<dbReference type="GO" id="GO:0016829">
    <property type="term" value="F:lyase activity"/>
    <property type="evidence" value="ECO:0007669"/>
    <property type="project" value="UniProtKB-KW"/>
</dbReference>
<keyword evidence="7" id="KW-0456">Lyase</keyword>
<evidence type="ECO:0000256" key="3">
    <source>
        <dbReference type="ARBA" id="ARBA00022842"/>
    </source>
</evidence>
<dbReference type="PANTHER" id="PTHR32308:SF0">
    <property type="entry name" value="HPCH_HPAI ALDOLASE_CITRATE LYASE DOMAIN-CONTAINING PROTEIN"/>
    <property type="match status" value="1"/>
</dbReference>
<dbReference type="PIRSF" id="PIRSF015582">
    <property type="entry name" value="Cit_lyase_B"/>
    <property type="match status" value="1"/>
</dbReference>
<dbReference type="PANTHER" id="PTHR32308">
    <property type="entry name" value="LYASE BETA SUBUNIT, PUTATIVE (AFU_ORTHOLOGUE AFUA_4G13030)-RELATED"/>
    <property type="match status" value="1"/>
</dbReference>
<dbReference type="Gene3D" id="3.20.20.60">
    <property type="entry name" value="Phosphoenolpyruvate-binding domains"/>
    <property type="match status" value="1"/>
</dbReference>
<keyword evidence="2 5" id="KW-0479">Metal-binding</keyword>
<feature type="binding site" evidence="4">
    <location>
        <position position="72"/>
    </location>
    <ligand>
        <name>substrate</name>
    </ligand>
</feature>
<dbReference type="GO" id="GO:0006107">
    <property type="term" value="P:oxaloacetate metabolic process"/>
    <property type="evidence" value="ECO:0007669"/>
    <property type="project" value="TreeGrafter"/>
</dbReference>
<name>A0A0B5ENQ6_STRA4</name>
<feature type="binding site" evidence="5">
    <location>
        <position position="136"/>
    </location>
    <ligand>
        <name>Mg(2+)</name>
        <dbReference type="ChEBI" id="CHEBI:18420"/>
    </ligand>
</feature>
<keyword evidence="3 5" id="KW-0460">Magnesium</keyword>
<evidence type="ECO:0000256" key="5">
    <source>
        <dbReference type="PIRSR" id="PIRSR015582-2"/>
    </source>
</evidence>
<evidence type="ECO:0000256" key="2">
    <source>
        <dbReference type="ARBA" id="ARBA00022723"/>
    </source>
</evidence>
<gene>
    <name evidence="7" type="ORF">SLNWT_0075</name>
</gene>
<keyword evidence="8" id="KW-1185">Reference proteome</keyword>
<organism evidence="7 8">
    <name type="scientific">Streptomyces albus (strain ATCC 21838 / DSM 41398 / FERM P-419 / JCM 4703 / NBRC 107858)</name>
    <dbReference type="NCBI Taxonomy" id="1081613"/>
    <lineage>
        <taxon>Bacteria</taxon>
        <taxon>Bacillati</taxon>
        <taxon>Actinomycetota</taxon>
        <taxon>Actinomycetes</taxon>
        <taxon>Kitasatosporales</taxon>
        <taxon>Streptomycetaceae</taxon>
        <taxon>Streptomyces</taxon>
    </lineage>
</organism>
<dbReference type="InterPro" id="IPR005000">
    <property type="entry name" value="Aldolase/citrate-lyase_domain"/>
</dbReference>
<reference evidence="7 8" key="1">
    <citation type="submission" date="2015-01" db="EMBL/GenBank/DDBJ databases">
        <title>Enhanced salinomycin production by adjusting the supply of polyketide extender units in Streptomyce albus DSM 41398.</title>
        <authorList>
            <person name="Lu C."/>
        </authorList>
    </citation>
    <scope>NUCLEOTIDE SEQUENCE [LARGE SCALE GENOMIC DNA]</scope>
    <source>
        <strain evidence="8">ATCC 21838 / DSM 41398 / FERM P-419 / JCM 4703 / NBRC 107858</strain>
    </source>
</reference>
<dbReference type="InterPro" id="IPR011206">
    <property type="entry name" value="Citrate_lyase_beta/mcl1/mcl2"/>
</dbReference>
<dbReference type="SUPFAM" id="SSF51621">
    <property type="entry name" value="Phosphoenolpyruvate/pyruvate domain"/>
    <property type="match status" value="1"/>
</dbReference>